<name>A0ABR2BXD7_9ROSI</name>
<evidence type="ECO:0000313" key="2">
    <source>
        <dbReference type="Proteomes" id="UP001472677"/>
    </source>
</evidence>
<reference evidence="1 2" key="1">
    <citation type="journal article" date="2024" name="G3 (Bethesda)">
        <title>Genome assembly of Hibiscus sabdariffa L. provides insights into metabolisms of medicinal natural products.</title>
        <authorList>
            <person name="Kim T."/>
        </authorList>
    </citation>
    <scope>NUCLEOTIDE SEQUENCE [LARGE SCALE GENOMIC DNA]</scope>
    <source>
        <strain evidence="1">TK-2024</strain>
        <tissue evidence="1">Old leaves</tissue>
    </source>
</reference>
<dbReference type="EMBL" id="JBBPBM010000077">
    <property type="protein sequence ID" value="KAK8511721.1"/>
    <property type="molecule type" value="Genomic_DNA"/>
</dbReference>
<proteinExistence type="predicted"/>
<comment type="caution">
    <text evidence="1">The sequence shown here is derived from an EMBL/GenBank/DDBJ whole genome shotgun (WGS) entry which is preliminary data.</text>
</comment>
<sequence length="181" mass="20388">MAFNLRYLQGEPDFNLFKTQEPTSYRELIDICLPMGETSKGSTQPPPSRKILKATRPTYMSPTSGHLQTLNPRNNGSDLYDSYELRAVTYQLNKAMQRASCSSPAYLCYLKSPFYSQCLSRGNTKKVLCSHLTCATIDRNASNRTKGATRGFAAKLWDKVKQGLLRSNNMQRKELCIINSG</sequence>
<organism evidence="1 2">
    <name type="scientific">Hibiscus sabdariffa</name>
    <name type="common">roselle</name>
    <dbReference type="NCBI Taxonomy" id="183260"/>
    <lineage>
        <taxon>Eukaryota</taxon>
        <taxon>Viridiplantae</taxon>
        <taxon>Streptophyta</taxon>
        <taxon>Embryophyta</taxon>
        <taxon>Tracheophyta</taxon>
        <taxon>Spermatophyta</taxon>
        <taxon>Magnoliopsida</taxon>
        <taxon>eudicotyledons</taxon>
        <taxon>Gunneridae</taxon>
        <taxon>Pentapetalae</taxon>
        <taxon>rosids</taxon>
        <taxon>malvids</taxon>
        <taxon>Malvales</taxon>
        <taxon>Malvaceae</taxon>
        <taxon>Malvoideae</taxon>
        <taxon>Hibiscus</taxon>
    </lineage>
</organism>
<accession>A0ABR2BXD7</accession>
<keyword evidence="2" id="KW-1185">Reference proteome</keyword>
<gene>
    <name evidence="1" type="ORF">V6N12_000765</name>
</gene>
<protein>
    <submittedName>
        <fullName evidence="1">Uncharacterized protein</fullName>
    </submittedName>
</protein>
<evidence type="ECO:0000313" key="1">
    <source>
        <dbReference type="EMBL" id="KAK8511721.1"/>
    </source>
</evidence>
<dbReference type="Proteomes" id="UP001472677">
    <property type="component" value="Unassembled WGS sequence"/>
</dbReference>